<protein>
    <submittedName>
        <fullName evidence="7">MFS transporter</fullName>
    </submittedName>
</protein>
<keyword evidence="4 5" id="KW-0472">Membrane</keyword>
<dbReference type="Pfam" id="PF00083">
    <property type="entry name" value="Sugar_tr"/>
    <property type="match status" value="1"/>
</dbReference>
<evidence type="ECO:0000313" key="8">
    <source>
        <dbReference type="Proteomes" id="UP000515220"/>
    </source>
</evidence>
<feature type="transmembrane region" description="Helical" evidence="5">
    <location>
        <begin position="284"/>
        <end position="303"/>
    </location>
</feature>
<reference evidence="7 8" key="1">
    <citation type="submission" date="2020-07" db="EMBL/GenBank/DDBJ databases">
        <title>Complete Genome Sequence of an acetic acid bacterium, Acetobacter aceti JCM20276.</title>
        <authorList>
            <person name="Hirose Y."/>
            <person name="Mihara H."/>
        </authorList>
    </citation>
    <scope>NUCLEOTIDE SEQUENCE [LARGE SCALE GENOMIC DNA]</scope>
    <source>
        <strain evidence="7 8">JCM20276</strain>
    </source>
</reference>
<dbReference type="PANTHER" id="PTHR23518:SF2">
    <property type="entry name" value="MAJOR FACILITATOR SUPERFAMILY TRANSPORTER"/>
    <property type="match status" value="1"/>
</dbReference>
<dbReference type="PANTHER" id="PTHR23518">
    <property type="entry name" value="C-METHYLTRANSFERASE"/>
    <property type="match status" value="1"/>
</dbReference>
<dbReference type="PROSITE" id="PS00216">
    <property type="entry name" value="SUGAR_TRANSPORT_1"/>
    <property type="match status" value="1"/>
</dbReference>
<feature type="transmembrane region" description="Helical" evidence="5">
    <location>
        <begin position="65"/>
        <end position="86"/>
    </location>
</feature>
<evidence type="ECO:0000256" key="1">
    <source>
        <dbReference type="ARBA" id="ARBA00004141"/>
    </source>
</evidence>
<dbReference type="InterPro" id="IPR005828">
    <property type="entry name" value="MFS_sugar_transport-like"/>
</dbReference>
<evidence type="ECO:0000259" key="6">
    <source>
        <dbReference type="PROSITE" id="PS50850"/>
    </source>
</evidence>
<dbReference type="CDD" id="cd17370">
    <property type="entry name" value="MFS_MJ1317_like"/>
    <property type="match status" value="1"/>
</dbReference>
<dbReference type="AlphaFoldDB" id="A0A6S6PI36"/>
<dbReference type="EMBL" id="AP023326">
    <property type="protein sequence ID" value="BCI66355.1"/>
    <property type="molecule type" value="Genomic_DNA"/>
</dbReference>
<comment type="subcellular location">
    <subcellularLocation>
        <location evidence="1">Membrane</location>
        <topology evidence="1">Multi-pass membrane protein</topology>
    </subcellularLocation>
</comment>
<feature type="transmembrane region" description="Helical" evidence="5">
    <location>
        <begin position="350"/>
        <end position="370"/>
    </location>
</feature>
<dbReference type="GO" id="GO:0022857">
    <property type="term" value="F:transmembrane transporter activity"/>
    <property type="evidence" value="ECO:0007669"/>
    <property type="project" value="InterPro"/>
</dbReference>
<organism evidence="7 8">
    <name type="scientific">Acetobacter aceti</name>
    <dbReference type="NCBI Taxonomy" id="435"/>
    <lineage>
        <taxon>Bacteria</taxon>
        <taxon>Pseudomonadati</taxon>
        <taxon>Pseudomonadota</taxon>
        <taxon>Alphaproteobacteria</taxon>
        <taxon>Acetobacterales</taxon>
        <taxon>Acetobacteraceae</taxon>
        <taxon>Acetobacter</taxon>
        <taxon>Acetobacter subgen. Acetobacter</taxon>
    </lineage>
</organism>
<feature type="transmembrane region" description="Helical" evidence="5">
    <location>
        <begin position="232"/>
        <end position="251"/>
    </location>
</feature>
<dbReference type="Proteomes" id="UP000515220">
    <property type="component" value="Chromosome"/>
</dbReference>
<evidence type="ECO:0000256" key="4">
    <source>
        <dbReference type="ARBA" id="ARBA00023136"/>
    </source>
</evidence>
<feature type="transmembrane region" description="Helical" evidence="5">
    <location>
        <begin position="198"/>
        <end position="220"/>
    </location>
</feature>
<dbReference type="InterPro" id="IPR011701">
    <property type="entry name" value="MFS"/>
</dbReference>
<evidence type="ECO:0000256" key="3">
    <source>
        <dbReference type="ARBA" id="ARBA00022989"/>
    </source>
</evidence>
<evidence type="ECO:0000313" key="7">
    <source>
        <dbReference type="EMBL" id="BCI66355.1"/>
    </source>
</evidence>
<dbReference type="InterPro" id="IPR036259">
    <property type="entry name" value="MFS_trans_sf"/>
</dbReference>
<keyword evidence="3 5" id="KW-1133">Transmembrane helix</keyword>
<evidence type="ECO:0000256" key="5">
    <source>
        <dbReference type="SAM" id="Phobius"/>
    </source>
</evidence>
<dbReference type="Gene3D" id="1.20.1250.20">
    <property type="entry name" value="MFS general substrate transporter like domains"/>
    <property type="match status" value="2"/>
</dbReference>
<name>A0A6S6PI36_ACEAC</name>
<keyword evidence="2 5" id="KW-0812">Transmembrane</keyword>
<dbReference type="GO" id="GO:0016020">
    <property type="term" value="C:membrane"/>
    <property type="evidence" value="ECO:0007669"/>
    <property type="project" value="UniProtKB-SubCell"/>
</dbReference>
<dbReference type="PROSITE" id="PS50850">
    <property type="entry name" value="MFS"/>
    <property type="match status" value="1"/>
</dbReference>
<dbReference type="SUPFAM" id="SSF103473">
    <property type="entry name" value="MFS general substrate transporter"/>
    <property type="match status" value="1"/>
</dbReference>
<sequence length="401" mass="42528">MAIASLFTDISTEMLYPVLPVFLTQTLGASGSIVGLIDGCAQAAQNIAQGISGALSDRLRKRKSIALIGYFLAALSKPLMGLSTSWTGLFGARMLDRLGTGTRSAPRDALIASSVEEKKRGRAFGLEGAGDNAGAFLGPLLAALLLSLPQVGIRSIFYLALIPGLLAFCMVLFVKENPEAVVAQSSLGAGLGRFPVVYWRYLLVTALFGLGCSSNAFLILRLQEAGMSLQATILIYSVFNLVAALVSYPAGYLSDQWGRRSMLLLSFVIFLIAYLGFALSRNGILLPVLFVVYGLYQGISRSIGKTLAADLVPPELRATGIGWYSATVGLFQLVASIVAGELWDHIGHAAVFYDGALFAVVGIIGLLVLLPRGTGNGLCISASRSPEMCQPLSTDHERPTQ</sequence>
<feature type="transmembrane region" description="Helical" evidence="5">
    <location>
        <begin position="133"/>
        <end position="149"/>
    </location>
</feature>
<proteinExistence type="predicted"/>
<accession>A0A6S6PI36</accession>
<feature type="transmembrane region" description="Helical" evidence="5">
    <location>
        <begin position="156"/>
        <end position="174"/>
    </location>
</feature>
<dbReference type="InterPro" id="IPR020846">
    <property type="entry name" value="MFS_dom"/>
</dbReference>
<dbReference type="Pfam" id="PF07690">
    <property type="entry name" value="MFS_1"/>
    <property type="match status" value="1"/>
</dbReference>
<evidence type="ECO:0000256" key="2">
    <source>
        <dbReference type="ARBA" id="ARBA00022692"/>
    </source>
</evidence>
<feature type="domain" description="Major facilitator superfamily (MFS) profile" evidence="6">
    <location>
        <begin position="1"/>
        <end position="374"/>
    </location>
</feature>
<dbReference type="InterPro" id="IPR005829">
    <property type="entry name" value="Sugar_transporter_CS"/>
</dbReference>
<gene>
    <name evidence="7" type="ORF">AAJCM20276_09790</name>
</gene>
<feature type="transmembrane region" description="Helical" evidence="5">
    <location>
        <begin position="257"/>
        <end position="277"/>
    </location>
</feature>
<feature type="transmembrane region" description="Helical" evidence="5">
    <location>
        <begin position="323"/>
        <end position="343"/>
    </location>
</feature>